<reference evidence="3 4" key="1">
    <citation type="submission" date="2013-02" db="EMBL/GenBank/DDBJ databases">
        <title>The Genome Sequence of Acinetobacter sp. NIPH 2168.</title>
        <authorList>
            <consortium name="The Broad Institute Genome Sequencing Platform"/>
            <consortium name="The Broad Institute Genome Sequencing Center for Infectious Disease"/>
            <person name="Cerqueira G."/>
            <person name="Feldgarden M."/>
            <person name="Courvalin P."/>
            <person name="Perichon B."/>
            <person name="Grillot-Courvalin C."/>
            <person name="Clermont D."/>
            <person name="Rocha E."/>
            <person name="Yoon E.-J."/>
            <person name="Nemec A."/>
            <person name="Walker B."/>
            <person name="Young S.K."/>
            <person name="Zeng Q."/>
            <person name="Gargeya S."/>
            <person name="Fitzgerald M."/>
            <person name="Haas B."/>
            <person name="Abouelleil A."/>
            <person name="Alvarado L."/>
            <person name="Arachchi H.M."/>
            <person name="Berlin A.M."/>
            <person name="Chapman S.B."/>
            <person name="Dewar J."/>
            <person name="Goldberg J."/>
            <person name="Griggs A."/>
            <person name="Gujja S."/>
            <person name="Hansen M."/>
            <person name="Howarth C."/>
            <person name="Imamovic A."/>
            <person name="Larimer J."/>
            <person name="McCowan C."/>
            <person name="Murphy C."/>
            <person name="Neiman D."/>
            <person name="Pearson M."/>
            <person name="Priest M."/>
            <person name="Roberts A."/>
            <person name="Saif S."/>
            <person name="Shea T."/>
            <person name="Sisk P."/>
            <person name="Sykes S."/>
            <person name="Wortman J."/>
            <person name="Nusbaum C."/>
            <person name="Birren B."/>
        </authorList>
    </citation>
    <scope>NUCLEOTIDE SEQUENCE [LARGE SCALE GENOMIC DNA]</scope>
    <source>
        <strain evidence="3 4">NIPH 2168</strain>
    </source>
</reference>
<evidence type="ECO:0000259" key="1">
    <source>
        <dbReference type="Pfam" id="PF04471"/>
    </source>
</evidence>
<dbReference type="GO" id="GO:0003677">
    <property type="term" value="F:DNA binding"/>
    <property type="evidence" value="ECO:0007669"/>
    <property type="project" value="InterPro"/>
</dbReference>
<dbReference type="EMBL" id="APRW01000008">
    <property type="protein sequence ID" value="ENX24041.1"/>
    <property type="molecule type" value="Genomic_DNA"/>
</dbReference>
<dbReference type="InterPro" id="IPR049050">
    <property type="entry name" value="nSTAND3"/>
</dbReference>
<dbReference type="InterPro" id="IPR007560">
    <property type="entry name" value="Restrct_endonuc_IV_Mrr"/>
</dbReference>
<accession>N9Q2B5</accession>
<evidence type="ECO:0000313" key="4">
    <source>
        <dbReference type="Proteomes" id="UP000013173"/>
    </source>
</evidence>
<sequence length="282" mass="32485">MSDYDFSTLNDKDFEELVVDLLSAEFGNRIERFKSGKDGGVDGRFFSIDGKEEIIQCKHWIKSGVSALIQSLSKTELAKVHKLKPQKYFLITSLSLSRDNKIKIKNIFKDYIKIDNQILGKEDLNDLLKKHSNVERNHYKLWISSTTVLETIIHADIIGTSRYKLDEINSKSIKYVVTENHSEAINILEEKGSLIISGLPGIGKTTLADQICRSYLAQGFDFYYIEDSISSIEKVYKEEKSQIFYFDDFLGSNYLEAIENKEDSKISAFIRRVEKIRTKDLY</sequence>
<dbReference type="GO" id="GO:0009307">
    <property type="term" value="P:DNA restriction-modification system"/>
    <property type="evidence" value="ECO:0007669"/>
    <property type="project" value="InterPro"/>
</dbReference>
<dbReference type="OrthoDB" id="9806903at2"/>
<dbReference type="HOGENOM" id="CLU_985631_0_0_6"/>
<dbReference type="InterPro" id="IPR011856">
    <property type="entry name" value="tRNA_endonuc-like_dom_sf"/>
</dbReference>
<keyword evidence="4" id="KW-1185">Reference proteome</keyword>
<feature type="domain" description="Restriction endonuclease type IV Mrr" evidence="1">
    <location>
        <begin position="8"/>
        <end position="101"/>
    </location>
</feature>
<gene>
    <name evidence="3" type="ORF">F892_00658</name>
</gene>
<proteinExistence type="predicted"/>
<dbReference type="PATRIC" id="fig|1217706.3.peg.631"/>
<dbReference type="Pfam" id="PF20720">
    <property type="entry name" value="nSTAND3"/>
    <property type="match status" value="1"/>
</dbReference>
<dbReference type="Proteomes" id="UP000013173">
    <property type="component" value="Unassembled WGS sequence"/>
</dbReference>
<protein>
    <submittedName>
        <fullName evidence="3">Uncharacterized protein</fullName>
    </submittedName>
</protein>
<dbReference type="Gene3D" id="3.40.1350.10">
    <property type="match status" value="1"/>
</dbReference>
<evidence type="ECO:0000259" key="2">
    <source>
        <dbReference type="Pfam" id="PF20720"/>
    </source>
</evidence>
<name>N9Q2B5_9GAMM</name>
<comment type="caution">
    <text evidence="3">The sequence shown here is derived from an EMBL/GenBank/DDBJ whole genome shotgun (WGS) entry which is preliminary data.</text>
</comment>
<dbReference type="AlphaFoldDB" id="N9Q2B5"/>
<dbReference type="Pfam" id="PF04471">
    <property type="entry name" value="Mrr_cat"/>
    <property type="match status" value="1"/>
</dbReference>
<dbReference type="GO" id="GO:0004519">
    <property type="term" value="F:endonuclease activity"/>
    <property type="evidence" value="ECO:0007669"/>
    <property type="project" value="InterPro"/>
</dbReference>
<dbReference type="Gene3D" id="3.40.50.300">
    <property type="entry name" value="P-loop containing nucleotide triphosphate hydrolases"/>
    <property type="match status" value="1"/>
</dbReference>
<feature type="domain" description="Novel STAND NTPase 3" evidence="2">
    <location>
        <begin position="175"/>
        <end position="279"/>
    </location>
</feature>
<dbReference type="SUPFAM" id="SSF52540">
    <property type="entry name" value="P-loop containing nucleoside triphosphate hydrolases"/>
    <property type="match status" value="1"/>
</dbReference>
<dbReference type="InterPro" id="IPR027417">
    <property type="entry name" value="P-loop_NTPase"/>
</dbReference>
<organism evidence="3 4">
    <name type="scientific">Acinetobacter vivianii</name>
    <dbReference type="NCBI Taxonomy" id="1776742"/>
    <lineage>
        <taxon>Bacteria</taxon>
        <taxon>Pseudomonadati</taxon>
        <taxon>Pseudomonadota</taxon>
        <taxon>Gammaproteobacteria</taxon>
        <taxon>Moraxellales</taxon>
        <taxon>Moraxellaceae</taxon>
        <taxon>Acinetobacter</taxon>
    </lineage>
</organism>
<evidence type="ECO:0000313" key="3">
    <source>
        <dbReference type="EMBL" id="ENX24041.1"/>
    </source>
</evidence>